<keyword evidence="5 7" id="KW-0472">Membrane</keyword>
<dbReference type="GO" id="GO:0005886">
    <property type="term" value="C:plasma membrane"/>
    <property type="evidence" value="ECO:0007669"/>
    <property type="project" value="UniProtKB-SubCell"/>
</dbReference>
<dbReference type="NCBIfam" id="TIGR01145">
    <property type="entry name" value="ATP_synt_delta"/>
    <property type="match status" value="1"/>
</dbReference>
<evidence type="ECO:0000256" key="4">
    <source>
        <dbReference type="ARBA" id="ARBA00023065"/>
    </source>
</evidence>
<dbReference type="AlphaFoldDB" id="A0A6L5Y208"/>
<evidence type="ECO:0000256" key="2">
    <source>
        <dbReference type="ARBA" id="ARBA00022448"/>
    </source>
</evidence>
<comment type="function">
    <text evidence="7">F(1)F(0) ATP synthase produces ATP from ADP in the presence of a proton or sodium gradient. F-type ATPases consist of two structural domains, F(1) containing the extramembraneous catalytic core and F(0) containing the membrane proton channel, linked together by a central stalk and a peripheral stalk. During catalysis, ATP synthesis in the catalytic domain of F(1) is coupled via a rotary mechanism of the central stalk subunits to proton translocation.</text>
</comment>
<dbReference type="SUPFAM" id="SSF47928">
    <property type="entry name" value="N-terminal domain of the delta subunit of the F1F0-ATP synthase"/>
    <property type="match status" value="1"/>
</dbReference>
<dbReference type="HAMAP" id="MF_01416">
    <property type="entry name" value="ATP_synth_delta_bact"/>
    <property type="match status" value="1"/>
</dbReference>
<evidence type="ECO:0000256" key="7">
    <source>
        <dbReference type="HAMAP-Rule" id="MF_01416"/>
    </source>
</evidence>
<organism evidence="8 9">
    <name type="scientific">Velocimicrobium porci</name>
    <dbReference type="NCBI Taxonomy" id="2606634"/>
    <lineage>
        <taxon>Bacteria</taxon>
        <taxon>Bacillati</taxon>
        <taxon>Bacillota</taxon>
        <taxon>Clostridia</taxon>
        <taxon>Lachnospirales</taxon>
        <taxon>Lachnospiraceae</taxon>
        <taxon>Velocimicrobium</taxon>
    </lineage>
</organism>
<dbReference type="PANTHER" id="PTHR11910">
    <property type="entry name" value="ATP SYNTHASE DELTA CHAIN"/>
    <property type="match status" value="1"/>
</dbReference>
<keyword evidence="9" id="KW-1185">Reference proteome</keyword>
<keyword evidence="6 7" id="KW-0066">ATP synthesis</keyword>
<comment type="caution">
    <text evidence="8">The sequence shown here is derived from an EMBL/GenBank/DDBJ whole genome shotgun (WGS) entry which is preliminary data.</text>
</comment>
<evidence type="ECO:0000313" key="8">
    <source>
        <dbReference type="EMBL" id="MSS64781.1"/>
    </source>
</evidence>
<dbReference type="GO" id="GO:0046933">
    <property type="term" value="F:proton-transporting ATP synthase activity, rotational mechanism"/>
    <property type="evidence" value="ECO:0007669"/>
    <property type="project" value="UniProtKB-UniRule"/>
</dbReference>
<gene>
    <name evidence="7 8" type="primary">atpH</name>
    <name evidence="8" type="ORF">FYJ58_13000</name>
</gene>
<evidence type="ECO:0000256" key="1">
    <source>
        <dbReference type="ARBA" id="ARBA00004370"/>
    </source>
</evidence>
<comment type="function">
    <text evidence="7">This protein is part of the stalk that links CF(0) to CF(1). It either transmits conformational changes from CF(0) to CF(1) or is implicated in proton conduction.</text>
</comment>
<dbReference type="RefSeq" id="WP_154520165.1">
    <property type="nucleotide sequence ID" value="NZ_VUMT01000029.1"/>
</dbReference>
<evidence type="ECO:0000256" key="5">
    <source>
        <dbReference type="ARBA" id="ARBA00023136"/>
    </source>
</evidence>
<dbReference type="Gene3D" id="1.10.520.20">
    <property type="entry name" value="N-terminal domain of the delta subunit of the F1F0-ATP synthase"/>
    <property type="match status" value="1"/>
</dbReference>
<keyword evidence="7" id="KW-0139">CF(1)</keyword>
<dbReference type="EMBL" id="VUMT01000029">
    <property type="protein sequence ID" value="MSS64781.1"/>
    <property type="molecule type" value="Genomic_DNA"/>
</dbReference>
<protein>
    <recommendedName>
        <fullName evidence="7">ATP synthase subunit delta</fullName>
    </recommendedName>
    <alternativeName>
        <fullName evidence="7">ATP synthase F(1) sector subunit delta</fullName>
    </alternativeName>
    <alternativeName>
        <fullName evidence="7">F-type ATPase subunit delta</fullName>
        <shortName evidence="7">F-ATPase subunit delta</shortName>
    </alternativeName>
</protein>
<evidence type="ECO:0000256" key="6">
    <source>
        <dbReference type="ARBA" id="ARBA00023310"/>
    </source>
</evidence>
<keyword evidence="7" id="KW-1003">Cell membrane</keyword>
<dbReference type="Pfam" id="PF00213">
    <property type="entry name" value="OSCP"/>
    <property type="match status" value="1"/>
</dbReference>
<dbReference type="InterPro" id="IPR026015">
    <property type="entry name" value="ATP_synth_OSCP/delta_N_sf"/>
</dbReference>
<dbReference type="PRINTS" id="PR00125">
    <property type="entry name" value="ATPASEDELTA"/>
</dbReference>
<dbReference type="GO" id="GO:0045259">
    <property type="term" value="C:proton-transporting ATP synthase complex"/>
    <property type="evidence" value="ECO:0007669"/>
    <property type="project" value="UniProtKB-KW"/>
</dbReference>
<keyword evidence="3 7" id="KW-0375">Hydrogen ion transport</keyword>
<sequence length="167" mass="19950">MTQTAINYARVLHELSIPRETIMDTKQAFLSVPELNVFFTNPVISKEKKHEVINRLFPKEIKSFLKVLCNHHSFDEVNDIFEAYEDWERQKQNKLLAKLYYFTAPNEEQLAKIKEFLCKEYKANDVEFMLKEQPELLGGFILRVGDKEYDWSVKGRFQLLKQKLTWR</sequence>
<accession>A0A6L5Y208</accession>
<comment type="similarity">
    <text evidence="7">Belongs to the ATPase delta chain family.</text>
</comment>
<name>A0A6L5Y208_9FIRM</name>
<dbReference type="InterPro" id="IPR000711">
    <property type="entry name" value="ATPase_OSCP/dsu"/>
</dbReference>
<evidence type="ECO:0000256" key="3">
    <source>
        <dbReference type="ARBA" id="ARBA00022781"/>
    </source>
</evidence>
<evidence type="ECO:0000313" key="9">
    <source>
        <dbReference type="Proteomes" id="UP000482209"/>
    </source>
</evidence>
<proteinExistence type="inferred from homology"/>
<keyword evidence="2 7" id="KW-0813">Transport</keyword>
<keyword evidence="4 7" id="KW-0406">Ion transport</keyword>
<comment type="subcellular location">
    <subcellularLocation>
        <location evidence="7">Cell membrane</location>
        <topology evidence="7">Peripheral membrane protein</topology>
    </subcellularLocation>
    <subcellularLocation>
        <location evidence="1">Membrane</location>
    </subcellularLocation>
</comment>
<reference evidence="8 9" key="1">
    <citation type="submission" date="2019-08" db="EMBL/GenBank/DDBJ databases">
        <title>In-depth cultivation of the pig gut microbiome towards novel bacterial diversity and tailored functional studies.</title>
        <authorList>
            <person name="Wylensek D."/>
            <person name="Hitch T.C.A."/>
            <person name="Clavel T."/>
        </authorList>
    </citation>
    <scope>NUCLEOTIDE SEQUENCE [LARGE SCALE GENOMIC DNA]</scope>
    <source>
        <strain evidence="8 9">WCA-693-APC-MOT-I</strain>
    </source>
</reference>
<dbReference type="Proteomes" id="UP000482209">
    <property type="component" value="Unassembled WGS sequence"/>
</dbReference>